<dbReference type="OrthoDB" id="2189914at2759"/>
<feature type="transmembrane region" description="Helical" evidence="1">
    <location>
        <begin position="118"/>
        <end position="139"/>
    </location>
</feature>
<sequence length="341" mass="39121">MENTITQDDLRSMQYMNEAVFSTLLLGFSIWRSSRSTLPSYNIFKGKLRSLGSLFILTSILFSTVYICTVAYLSTRVDIDKLWIEINGVLDAKYPIKYKSLSVDLVYILNISLSVSRVLRMSAIFLLIGLWGPCAYSVFNSGERAFDVFRTNMSVARTFVTKSIFNTSVITFSKIYAVLRAPLILYYYSRPKIGNEKTAIFMESFFLGSEVYLSVVLLMILKAKHGFLSEYKSLDSTNLLSFCLMLHGFLTYTVNTVAIPFEMTELYYQIQQSLNFGIRLILDMLLISMFCPMRDQLFDVPLNNKHAKNLEVTRISRFEDSGPIVQEIESIIEFEEKEIAK</sequence>
<dbReference type="GeneID" id="26262517"/>
<comment type="caution">
    <text evidence="2">The sequence shown here is derived from an EMBL/GenBank/DDBJ whole genome shotgun (WGS) entry which is preliminary data.</text>
</comment>
<dbReference type="AlphaFoldDB" id="A0A0B2UD66"/>
<protein>
    <submittedName>
        <fullName evidence="2">Uncharacterized protein</fullName>
    </submittedName>
</protein>
<proteinExistence type="predicted"/>
<keyword evidence="1" id="KW-0472">Membrane</keyword>
<dbReference type="InParanoid" id="A0A0B2UD66"/>
<accession>A0A0B2UD66</accession>
<keyword evidence="3" id="KW-1185">Reference proteome</keyword>
<feature type="transmembrane region" description="Helical" evidence="1">
    <location>
        <begin position="242"/>
        <end position="261"/>
    </location>
</feature>
<feature type="transmembrane region" description="Helical" evidence="1">
    <location>
        <begin position="199"/>
        <end position="221"/>
    </location>
</feature>
<dbReference type="HOGENOM" id="CLU_787769_0_0_1"/>
<dbReference type="VEuPathDB" id="MicrosporidiaDB:M896_110460"/>
<keyword evidence="1" id="KW-1133">Transmembrane helix</keyword>
<gene>
    <name evidence="2" type="ORF">M896_110460</name>
</gene>
<organism evidence="2 3">
    <name type="scientific">Ordospora colligata OC4</name>
    <dbReference type="NCBI Taxonomy" id="1354746"/>
    <lineage>
        <taxon>Eukaryota</taxon>
        <taxon>Fungi</taxon>
        <taxon>Fungi incertae sedis</taxon>
        <taxon>Microsporidia</taxon>
        <taxon>Ordosporidae</taxon>
        <taxon>Ordospora</taxon>
    </lineage>
</organism>
<keyword evidence="1" id="KW-0812">Transmembrane</keyword>
<evidence type="ECO:0000256" key="1">
    <source>
        <dbReference type="SAM" id="Phobius"/>
    </source>
</evidence>
<reference evidence="2 3" key="1">
    <citation type="journal article" date="2014" name="MBio">
        <title>The Ordospora colligata genome; evolution of extreme reduction in microsporidia and host-to-parasite horizontal gene transfer.</title>
        <authorList>
            <person name="Pombert J.-F."/>
            <person name="Haag K.L."/>
            <person name="Beidas S."/>
            <person name="Ebert D."/>
            <person name="Keeling P.J."/>
        </authorList>
    </citation>
    <scope>NUCLEOTIDE SEQUENCE [LARGE SCALE GENOMIC DNA]</scope>
    <source>
        <strain evidence="2 3">OC4</strain>
    </source>
</reference>
<dbReference type="Proteomes" id="UP000031056">
    <property type="component" value="Unassembled WGS sequence"/>
</dbReference>
<evidence type="ECO:0000313" key="2">
    <source>
        <dbReference type="EMBL" id="KHN69016.1"/>
    </source>
</evidence>
<evidence type="ECO:0000313" key="3">
    <source>
        <dbReference type="Proteomes" id="UP000031056"/>
    </source>
</evidence>
<dbReference type="EMBL" id="JOKQ01000011">
    <property type="protein sequence ID" value="KHN69016.1"/>
    <property type="molecule type" value="Genomic_DNA"/>
</dbReference>
<dbReference type="RefSeq" id="XP_014563058.1">
    <property type="nucleotide sequence ID" value="XM_014707572.1"/>
</dbReference>
<name>A0A0B2UD66_9MICR</name>
<feature type="transmembrane region" description="Helical" evidence="1">
    <location>
        <begin position="51"/>
        <end position="73"/>
    </location>
</feature>
<feature type="transmembrane region" description="Helical" evidence="1">
    <location>
        <begin position="159"/>
        <end position="179"/>
    </location>
</feature>